<organism evidence="10 11">
    <name type="scientific">Allisonella histaminiformans</name>
    <dbReference type="NCBI Taxonomy" id="209880"/>
    <lineage>
        <taxon>Bacteria</taxon>
        <taxon>Bacillati</taxon>
        <taxon>Bacillota</taxon>
        <taxon>Negativicutes</taxon>
        <taxon>Veillonellales</taxon>
        <taxon>Veillonellaceae</taxon>
        <taxon>Allisonella</taxon>
    </lineage>
</organism>
<keyword evidence="6 8" id="KW-0443">Lipid metabolism</keyword>
<dbReference type="Pfam" id="PF01648">
    <property type="entry name" value="ACPS"/>
    <property type="match status" value="1"/>
</dbReference>
<reference evidence="10 11" key="1">
    <citation type="submission" date="2016-10" db="EMBL/GenBank/DDBJ databases">
        <authorList>
            <person name="de Groot N.N."/>
        </authorList>
    </citation>
    <scope>NUCLEOTIDE SEQUENCE [LARGE SCALE GENOMIC DNA]</scope>
    <source>
        <strain evidence="10 11">DSM 15230</strain>
    </source>
</reference>
<gene>
    <name evidence="8" type="primary">acpS</name>
    <name evidence="10" type="ORF">SAMN02910343_00295</name>
</gene>
<dbReference type="GeneID" id="87755342"/>
<keyword evidence="2 8" id="KW-0808">Transferase</keyword>
<dbReference type="GO" id="GO:0006633">
    <property type="term" value="P:fatty acid biosynthetic process"/>
    <property type="evidence" value="ECO:0007669"/>
    <property type="project" value="UniProtKB-UniRule"/>
</dbReference>
<keyword evidence="1 8" id="KW-0444">Lipid biosynthesis</keyword>
<comment type="cofactor">
    <cofactor evidence="8">
        <name>Mg(2+)</name>
        <dbReference type="ChEBI" id="CHEBI:18420"/>
    </cofactor>
</comment>
<dbReference type="Gene3D" id="3.90.470.20">
    <property type="entry name" value="4'-phosphopantetheinyl transferase domain"/>
    <property type="match status" value="1"/>
</dbReference>
<dbReference type="EMBL" id="FMXA01000004">
    <property type="protein sequence ID" value="SDA39653.1"/>
    <property type="molecule type" value="Genomic_DNA"/>
</dbReference>
<comment type="catalytic activity">
    <reaction evidence="8">
        <text>apo-[ACP] + CoA = holo-[ACP] + adenosine 3',5'-bisphosphate + H(+)</text>
        <dbReference type="Rhea" id="RHEA:12068"/>
        <dbReference type="Rhea" id="RHEA-COMP:9685"/>
        <dbReference type="Rhea" id="RHEA-COMP:9690"/>
        <dbReference type="ChEBI" id="CHEBI:15378"/>
        <dbReference type="ChEBI" id="CHEBI:29999"/>
        <dbReference type="ChEBI" id="CHEBI:57287"/>
        <dbReference type="ChEBI" id="CHEBI:58343"/>
        <dbReference type="ChEBI" id="CHEBI:64479"/>
        <dbReference type="EC" id="2.7.8.7"/>
    </reaction>
</comment>
<dbReference type="AlphaFoldDB" id="A0A1G5V188"/>
<evidence type="ECO:0000256" key="2">
    <source>
        <dbReference type="ARBA" id="ARBA00022679"/>
    </source>
</evidence>
<comment type="function">
    <text evidence="8">Transfers the 4'-phosphopantetheine moiety from coenzyme A to a Ser of acyl-carrier-protein.</text>
</comment>
<evidence type="ECO:0000256" key="7">
    <source>
        <dbReference type="ARBA" id="ARBA00023160"/>
    </source>
</evidence>
<dbReference type="Proteomes" id="UP000199689">
    <property type="component" value="Unassembled WGS sequence"/>
</dbReference>
<dbReference type="InterPro" id="IPR004568">
    <property type="entry name" value="Ppantetheine-prot_Trfase_dom"/>
</dbReference>
<evidence type="ECO:0000313" key="10">
    <source>
        <dbReference type="EMBL" id="SDA39653.1"/>
    </source>
</evidence>
<comment type="subcellular location">
    <subcellularLocation>
        <location evidence="8">Cytoplasm</location>
    </subcellularLocation>
</comment>
<name>A0A1G5V188_9FIRM</name>
<dbReference type="InterPro" id="IPR002582">
    <property type="entry name" value="ACPS"/>
</dbReference>
<dbReference type="GO" id="GO:0000287">
    <property type="term" value="F:magnesium ion binding"/>
    <property type="evidence" value="ECO:0007669"/>
    <property type="project" value="UniProtKB-UniRule"/>
</dbReference>
<evidence type="ECO:0000256" key="1">
    <source>
        <dbReference type="ARBA" id="ARBA00022516"/>
    </source>
</evidence>
<keyword evidence="11" id="KW-1185">Reference proteome</keyword>
<evidence type="ECO:0000259" key="9">
    <source>
        <dbReference type="Pfam" id="PF01648"/>
    </source>
</evidence>
<dbReference type="InterPro" id="IPR037143">
    <property type="entry name" value="4-PPantetheinyl_Trfase_dom_sf"/>
</dbReference>
<dbReference type="RefSeq" id="WP_091363087.1">
    <property type="nucleotide sequence ID" value="NZ_FMXA01000004.1"/>
</dbReference>
<evidence type="ECO:0000256" key="5">
    <source>
        <dbReference type="ARBA" id="ARBA00022842"/>
    </source>
</evidence>
<dbReference type="HAMAP" id="MF_00101">
    <property type="entry name" value="AcpS"/>
    <property type="match status" value="1"/>
</dbReference>
<evidence type="ECO:0000313" key="11">
    <source>
        <dbReference type="Proteomes" id="UP000199689"/>
    </source>
</evidence>
<evidence type="ECO:0000256" key="3">
    <source>
        <dbReference type="ARBA" id="ARBA00022723"/>
    </source>
</evidence>
<dbReference type="InterPro" id="IPR008278">
    <property type="entry name" value="4-PPantetheinyl_Trfase_dom"/>
</dbReference>
<dbReference type="OrthoDB" id="517356at2"/>
<keyword evidence="7 8" id="KW-0275">Fatty acid biosynthesis</keyword>
<comment type="similarity">
    <text evidence="8">Belongs to the P-Pant transferase superfamily. AcpS family.</text>
</comment>
<evidence type="ECO:0000256" key="4">
    <source>
        <dbReference type="ARBA" id="ARBA00022832"/>
    </source>
</evidence>
<dbReference type="GO" id="GO:0008897">
    <property type="term" value="F:holo-[acyl-carrier-protein] synthase activity"/>
    <property type="evidence" value="ECO:0007669"/>
    <property type="project" value="UniProtKB-UniRule"/>
</dbReference>
<dbReference type="NCBIfam" id="TIGR00516">
    <property type="entry name" value="acpS"/>
    <property type="match status" value="1"/>
</dbReference>
<feature type="binding site" evidence="8">
    <location>
        <position position="55"/>
    </location>
    <ligand>
        <name>Mg(2+)</name>
        <dbReference type="ChEBI" id="CHEBI:18420"/>
    </ligand>
</feature>
<dbReference type="GO" id="GO:0005737">
    <property type="term" value="C:cytoplasm"/>
    <property type="evidence" value="ECO:0007669"/>
    <property type="project" value="UniProtKB-SubCell"/>
</dbReference>
<feature type="domain" description="4'-phosphopantetheinyl transferase" evidence="9">
    <location>
        <begin position="2"/>
        <end position="99"/>
    </location>
</feature>
<evidence type="ECO:0000256" key="8">
    <source>
        <dbReference type="HAMAP-Rule" id="MF_00101"/>
    </source>
</evidence>
<dbReference type="STRING" id="209880.SAMN02910343_00295"/>
<sequence>MRVGIDLAKTKRWEALVKKHPQRVGTIFTEEELAHCRKKGLHAYESMAALWAVREAVGKALGIGFFRSGWQDAYVSWSEYGAPILHLKGNFKKRADELGIIDMAVSITHEDGMAAAVVIMTGGTNEAAEQR</sequence>
<proteinExistence type="inferred from homology"/>
<evidence type="ECO:0000256" key="6">
    <source>
        <dbReference type="ARBA" id="ARBA00023098"/>
    </source>
</evidence>
<accession>A0A1G5V188</accession>
<keyword evidence="5 8" id="KW-0460">Magnesium</keyword>
<keyword evidence="4 8" id="KW-0276">Fatty acid metabolism</keyword>
<keyword evidence="3 8" id="KW-0479">Metal-binding</keyword>
<dbReference type="SUPFAM" id="SSF56214">
    <property type="entry name" value="4'-phosphopantetheinyl transferase"/>
    <property type="match status" value="1"/>
</dbReference>
<protein>
    <recommendedName>
        <fullName evidence="8">Holo-[acyl-carrier-protein] synthase</fullName>
        <shortName evidence="8">Holo-ACP synthase</shortName>
        <ecNumber evidence="8">2.7.8.7</ecNumber>
    </recommendedName>
    <alternativeName>
        <fullName evidence="8">4'-phosphopantetheinyl transferase AcpS</fullName>
    </alternativeName>
</protein>
<dbReference type="EC" id="2.7.8.7" evidence="8"/>
<feature type="binding site" evidence="8">
    <location>
        <position position="6"/>
    </location>
    <ligand>
        <name>Mg(2+)</name>
        <dbReference type="ChEBI" id="CHEBI:18420"/>
    </ligand>
</feature>
<keyword evidence="8" id="KW-0963">Cytoplasm</keyword>
<dbReference type="NCBIfam" id="TIGR00556">
    <property type="entry name" value="pantethn_trn"/>
    <property type="match status" value="1"/>
</dbReference>